<evidence type="ECO:0000313" key="1">
    <source>
        <dbReference type="EMBL" id="KFO27782.1"/>
    </source>
</evidence>
<sequence>MTATTCGLSYRCGLQAPKALLTPKNITHAIMWMHLGYRRESSAVSRSGEQMSGDPQLTDWALGMKLALMSDRTEPLRRAWEMTSLSGCALHVAVLRKEGEEKVCCTWPREEGVGPKKQMPRK</sequence>
<reference evidence="1 2" key="1">
    <citation type="submission" date="2013-11" db="EMBL/GenBank/DDBJ databases">
        <title>The Damaraland mole rat (Fukomys damarensis) genome and evolution of African mole rats.</title>
        <authorList>
            <person name="Gladyshev V.N."/>
            <person name="Fang X."/>
        </authorList>
    </citation>
    <scope>NUCLEOTIDE SEQUENCE [LARGE SCALE GENOMIC DNA]</scope>
    <source>
        <tissue evidence="1">Liver</tissue>
    </source>
</reference>
<dbReference type="AlphaFoldDB" id="A0A091D9P8"/>
<dbReference type="EMBL" id="KN122859">
    <property type="protein sequence ID" value="KFO27782.1"/>
    <property type="molecule type" value="Genomic_DNA"/>
</dbReference>
<gene>
    <name evidence="1" type="ORF">H920_10797</name>
</gene>
<name>A0A091D9P8_FUKDA</name>
<proteinExistence type="predicted"/>
<organism evidence="1 2">
    <name type="scientific">Fukomys damarensis</name>
    <name type="common">Damaraland mole rat</name>
    <name type="synonym">Cryptomys damarensis</name>
    <dbReference type="NCBI Taxonomy" id="885580"/>
    <lineage>
        <taxon>Eukaryota</taxon>
        <taxon>Metazoa</taxon>
        <taxon>Chordata</taxon>
        <taxon>Craniata</taxon>
        <taxon>Vertebrata</taxon>
        <taxon>Euteleostomi</taxon>
        <taxon>Mammalia</taxon>
        <taxon>Eutheria</taxon>
        <taxon>Euarchontoglires</taxon>
        <taxon>Glires</taxon>
        <taxon>Rodentia</taxon>
        <taxon>Hystricomorpha</taxon>
        <taxon>Bathyergidae</taxon>
        <taxon>Fukomys</taxon>
    </lineage>
</organism>
<dbReference type="Proteomes" id="UP000028990">
    <property type="component" value="Unassembled WGS sequence"/>
</dbReference>
<evidence type="ECO:0000313" key="2">
    <source>
        <dbReference type="Proteomes" id="UP000028990"/>
    </source>
</evidence>
<keyword evidence="2" id="KW-1185">Reference proteome</keyword>
<protein>
    <submittedName>
        <fullName evidence="1">Uncharacterized protein</fullName>
    </submittedName>
</protein>
<accession>A0A091D9P8</accession>